<organism evidence="8 9">
    <name type="scientific">Peromyscus maniculatus bairdii</name>
    <name type="common">Prairie deer mouse</name>
    <dbReference type="NCBI Taxonomy" id="230844"/>
    <lineage>
        <taxon>Eukaryota</taxon>
        <taxon>Metazoa</taxon>
        <taxon>Chordata</taxon>
        <taxon>Craniata</taxon>
        <taxon>Vertebrata</taxon>
        <taxon>Euteleostomi</taxon>
        <taxon>Mammalia</taxon>
        <taxon>Eutheria</taxon>
        <taxon>Euarchontoglires</taxon>
        <taxon>Glires</taxon>
        <taxon>Rodentia</taxon>
        <taxon>Myomorpha</taxon>
        <taxon>Muroidea</taxon>
        <taxon>Cricetidae</taxon>
        <taxon>Neotominae</taxon>
        <taxon>Peromyscus</taxon>
    </lineage>
</organism>
<reference evidence="8 9" key="1">
    <citation type="submission" date="2018-10" db="EMBL/GenBank/DDBJ databases">
        <title>Improved assembly of the deer mouse Peromyscus maniculatus genome.</title>
        <authorList>
            <person name="Lassance J.-M."/>
            <person name="Hoekstra H.E."/>
        </authorList>
    </citation>
    <scope>NUCLEOTIDE SEQUENCE [LARGE SCALE GENOMIC DNA]</scope>
</reference>
<dbReference type="Pfam" id="PF05287">
    <property type="entry name" value="PMG"/>
    <property type="match status" value="1"/>
</dbReference>
<dbReference type="AlphaFoldDB" id="A0A6I9M1S6"/>
<feature type="region of interest" description="Disordered" evidence="7">
    <location>
        <begin position="72"/>
        <end position="94"/>
    </location>
</feature>
<evidence type="ECO:0000256" key="1">
    <source>
        <dbReference type="ARBA" id="ARBA00003327"/>
    </source>
</evidence>
<dbReference type="Proteomes" id="UP000694547">
    <property type="component" value="Chromosome 12"/>
</dbReference>
<accession>A0A6I9M1S6</accession>
<comment type="subunit">
    <text evidence="2 6">Interacts with hair keratins.</text>
</comment>
<evidence type="ECO:0000256" key="5">
    <source>
        <dbReference type="ARBA" id="ARBA00034495"/>
    </source>
</evidence>
<gene>
    <name evidence="8" type="primary">LOC102917054</name>
</gene>
<dbReference type="RefSeq" id="XP_006987984.1">
    <property type="nucleotide sequence ID" value="XM_006987922.2"/>
</dbReference>
<proteinExistence type="inferred from homology"/>
<dbReference type="GeneTree" id="ENSGT00860000134598"/>
<dbReference type="Ensembl" id="ENSPEMT00000029834.2">
    <property type="protein sequence ID" value="ENSPEMP00000025448.2"/>
    <property type="gene ID" value="ENSPEMG00000021871.2"/>
</dbReference>
<dbReference type="InterPro" id="IPR007659">
    <property type="entry name" value="Keratin_matx"/>
</dbReference>
<reference evidence="8" key="3">
    <citation type="submission" date="2025-09" db="UniProtKB">
        <authorList>
            <consortium name="Ensembl"/>
        </authorList>
    </citation>
    <scope>IDENTIFICATION</scope>
</reference>
<sequence length="193" mass="20767">MSNNCRSEVCSSSSPRNSSHVPATSPVGLCSTEMRCRNAPCSPTSSLGSNTSCDNCHEPCGEHGSGQSTSCIRNTGSPSVGSPVTSGISGSQEGNSCLPVTSCNSSVGRPTSCRRPLSCFHPSYQSYGYQPLGYLTYGRQPLSYLPYGCPTLRNLTYGCQPFSCKSDYYKPTNCTYGRFQRYSSYLGGWHCPY</sequence>
<keyword evidence="4 6" id="KW-0416">Keratin</keyword>
<dbReference type="PANTHER" id="PTHR23260">
    <property type="entry name" value="KERATIN ASSOCIATED PROTEIN 3-3-RELATED"/>
    <property type="match status" value="1"/>
</dbReference>
<feature type="compositionally biased region" description="Low complexity" evidence="7">
    <location>
        <begin position="1"/>
        <end position="22"/>
    </location>
</feature>
<evidence type="ECO:0000256" key="7">
    <source>
        <dbReference type="SAM" id="MobiDB-lite"/>
    </source>
</evidence>
<evidence type="ECO:0000256" key="2">
    <source>
        <dbReference type="ARBA" id="ARBA00011662"/>
    </source>
</evidence>
<evidence type="ECO:0000256" key="4">
    <source>
        <dbReference type="ARBA" id="ARBA00022744"/>
    </source>
</evidence>
<comment type="similarity">
    <text evidence="5 6">Belongs to the PMG family.</text>
</comment>
<dbReference type="GO" id="GO:0005198">
    <property type="term" value="F:structural molecule activity"/>
    <property type="evidence" value="ECO:0007669"/>
    <property type="project" value="InterPro"/>
</dbReference>
<dbReference type="OrthoDB" id="9809529at2759"/>
<evidence type="ECO:0000313" key="9">
    <source>
        <dbReference type="Proteomes" id="UP000694547"/>
    </source>
</evidence>
<protein>
    <recommendedName>
        <fullName evidence="6">Keratin-associated protein</fullName>
    </recommendedName>
</protein>
<feature type="compositionally biased region" description="Low complexity" evidence="7">
    <location>
        <begin position="75"/>
        <end position="91"/>
    </location>
</feature>
<comment type="function">
    <text evidence="1 6">In the hair cortex, hair keratin intermediate filaments are embedded in an interfilamentous matrix, consisting of hair keratin-associated proteins (KRTAP), which are essential for the formation of a rigid and resistant hair shaft through their extensive disulfide bond cross-linking with abundant cysteine residues of hair keratins. The matrix proteins include the high-sulfur and high-glycine-tyrosine keratins.</text>
</comment>
<dbReference type="GO" id="GO:0045095">
    <property type="term" value="C:keratin filament"/>
    <property type="evidence" value="ECO:0007669"/>
    <property type="project" value="UniProtKB-UniRule"/>
</dbReference>
<dbReference type="GO" id="GO:0005829">
    <property type="term" value="C:cytosol"/>
    <property type="evidence" value="ECO:0007669"/>
    <property type="project" value="UniProtKB-ARBA"/>
</dbReference>
<name>A0A6I9M1S6_PERMB</name>
<keyword evidence="9" id="KW-1185">Reference proteome</keyword>
<dbReference type="InterPro" id="IPR007951">
    <property type="entry name" value="KRTAP_PMG"/>
</dbReference>
<keyword evidence="3" id="KW-0677">Repeat</keyword>
<evidence type="ECO:0000256" key="3">
    <source>
        <dbReference type="ARBA" id="ARBA00022737"/>
    </source>
</evidence>
<reference evidence="8" key="2">
    <citation type="submission" date="2025-08" db="UniProtKB">
        <authorList>
            <consortium name="Ensembl"/>
        </authorList>
    </citation>
    <scope>IDENTIFICATION</scope>
</reference>
<dbReference type="PANTHER" id="PTHR23260:SF7">
    <property type="entry name" value="KERATIN-ASSOCIATED PROTEIN 26-1"/>
    <property type="match status" value="1"/>
</dbReference>
<evidence type="ECO:0000313" key="8">
    <source>
        <dbReference type="Ensembl" id="ENSPEMP00000025448.2"/>
    </source>
</evidence>
<feature type="region of interest" description="Disordered" evidence="7">
    <location>
        <begin position="1"/>
        <end position="24"/>
    </location>
</feature>
<evidence type="ECO:0000256" key="6">
    <source>
        <dbReference type="RuleBase" id="RU369044"/>
    </source>
</evidence>